<evidence type="ECO:0000313" key="1">
    <source>
        <dbReference type="EMBL" id="WEK20445.1"/>
    </source>
</evidence>
<organism evidence="1 2">
    <name type="scientific">Candidatus Pedobacter colombiensis</name>
    <dbReference type="NCBI Taxonomy" id="3121371"/>
    <lineage>
        <taxon>Bacteria</taxon>
        <taxon>Pseudomonadati</taxon>
        <taxon>Bacteroidota</taxon>
        <taxon>Sphingobacteriia</taxon>
        <taxon>Sphingobacteriales</taxon>
        <taxon>Sphingobacteriaceae</taxon>
        <taxon>Pedobacter</taxon>
    </lineage>
</organism>
<accession>A0AAJ6B7M4</accession>
<reference evidence="1" key="1">
    <citation type="submission" date="2023-03" db="EMBL/GenBank/DDBJ databases">
        <title>Andean soil-derived lignocellulolytic bacterial consortium as a source of novel taxa and putative plastic-active enzymes.</title>
        <authorList>
            <person name="Diaz-Garcia L."/>
            <person name="Chuvochina M."/>
            <person name="Feuerriegel G."/>
            <person name="Bunk B."/>
            <person name="Sproer C."/>
            <person name="Streit W.R."/>
            <person name="Rodriguez L.M."/>
            <person name="Overmann J."/>
            <person name="Jimenez D.J."/>
        </authorList>
    </citation>
    <scope>NUCLEOTIDE SEQUENCE</scope>
    <source>
        <strain evidence="1">MAG 3858</strain>
    </source>
</reference>
<proteinExistence type="predicted"/>
<name>A0AAJ6B7M4_9SPHI</name>
<gene>
    <name evidence="1" type="ORF">P0Y49_04745</name>
</gene>
<dbReference type="EMBL" id="CP119313">
    <property type="protein sequence ID" value="WEK20445.1"/>
    <property type="molecule type" value="Genomic_DNA"/>
</dbReference>
<dbReference type="Proteomes" id="UP001214530">
    <property type="component" value="Chromosome"/>
</dbReference>
<sequence>MDYLKVNLAIKVIESELAKLKSMLDKEIPVIRNAKQEQLKRVTEVVSKQRIRDRAAAIKKFSKRLLAVSVRLEELGISTHQG</sequence>
<protein>
    <submittedName>
        <fullName evidence="1">Uncharacterized protein</fullName>
    </submittedName>
</protein>
<dbReference type="AlphaFoldDB" id="A0AAJ6B7M4"/>
<evidence type="ECO:0000313" key="2">
    <source>
        <dbReference type="Proteomes" id="UP001214530"/>
    </source>
</evidence>